<keyword evidence="2" id="KW-0789">Thiol protease inhibitor</keyword>
<feature type="domain" description="Proteinase inhibitor I42 chagasin" evidence="3">
    <location>
        <begin position="36"/>
        <end position="123"/>
    </location>
</feature>
<gene>
    <name evidence="4" type="ORF">C8D86_10117</name>
</gene>
<dbReference type="Proteomes" id="UP000254720">
    <property type="component" value="Unassembled WGS sequence"/>
</dbReference>
<keyword evidence="1" id="KW-0646">Protease inhibitor</keyword>
<dbReference type="SUPFAM" id="SSF141066">
    <property type="entry name" value="ICP-like"/>
    <property type="match status" value="1"/>
</dbReference>
<evidence type="ECO:0000313" key="4">
    <source>
        <dbReference type="EMBL" id="RDI48738.1"/>
    </source>
</evidence>
<dbReference type="Gene3D" id="2.60.40.2020">
    <property type="match status" value="1"/>
</dbReference>
<evidence type="ECO:0000259" key="3">
    <source>
        <dbReference type="Pfam" id="PF09394"/>
    </source>
</evidence>
<dbReference type="PANTHER" id="PTHR36530">
    <property type="entry name" value="INHIBITOR OF CYSTEINE PEPTIDASE"/>
    <property type="match status" value="1"/>
</dbReference>
<comment type="caution">
    <text evidence="4">The sequence shown here is derived from an EMBL/GenBank/DDBJ whole genome shotgun (WGS) entry which is preliminary data.</text>
</comment>
<dbReference type="GO" id="GO:0004869">
    <property type="term" value="F:cysteine-type endopeptidase inhibitor activity"/>
    <property type="evidence" value="ECO:0007669"/>
    <property type="project" value="UniProtKB-KW"/>
</dbReference>
<sequence>MGSATIFASNNNKTDQKNTVYTEDKQNITVDRAHPEFTIKLKSNPTTGYAWFLREYDANLISPVKHSFQKPEQNLMGAPGYEIWTFRVKPQGFLVPQQTTIRMIYARPWQGADSSTQLVFRVTTQGKTE</sequence>
<evidence type="ECO:0000256" key="2">
    <source>
        <dbReference type="ARBA" id="ARBA00022704"/>
    </source>
</evidence>
<evidence type="ECO:0000256" key="1">
    <source>
        <dbReference type="ARBA" id="ARBA00022690"/>
    </source>
</evidence>
<protein>
    <submittedName>
        <fullName evidence="4">Inhibitor of cysteine peptidase</fullName>
    </submittedName>
</protein>
<reference evidence="4 5" key="1">
    <citation type="submission" date="2018-07" db="EMBL/GenBank/DDBJ databases">
        <title>Genomic Encyclopedia of Type Strains, Phase IV (KMG-IV): sequencing the most valuable type-strain genomes for metagenomic binning, comparative biology and taxonomic classification.</title>
        <authorList>
            <person name="Goeker M."/>
        </authorList>
    </citation>
    <scope>NUCLEOTIDE SEQUENCE [LARGE SCALE GENOMIC DNA]</scope>
    <source>
        <strain evidence="4 5">DSM 16500</strain>
    </source>
</reference>
<dbReference type="AlphaFoldDB" id="A0A370GYK4"/>
<dbReference type="InterPro" id="IPR052781">
    <property type="entry name" value="Cys_protease_inhibitor_I42"/>
</dbReference>
<dbReference type="Pfam" id="PF09394">
    <property type="entry name" value="Inhibitor_I42"/>
    <property type="match status" value="1"/>
</dbReference>
<evidence type="ECO:0000313" key="5">
    <source>
        <dbReference type="Proteomes" id="UP000254720"/>
    </source>
</evidence>
<dbReference type="InterPro" id="IPR036331">
    <property type="entry name" value="Chagasin-like_sf"/>
</dbReference>
<keyword evidence="5" id="KW-1185">Reference proteome</keyword>
<proteinExistence type="predicted"/>
<dbReference type="EMBL" id="QQAX01000001">
    <property type="protein sequence ID" value="RDI48738.1"/>
    <property type="molecule type" value="Genomic_DNA"/>
</dbReference>
<organism evidence="4 5">
    <name type="scientific">Aquicella lusitana</name>
    <dbReference type="NCBI Taxonomy" id="254246"/>
    <lineage>
        <taxon>Bacteria</taxon>
        <taxon>Pseudomonadati</taxon>
        <taxon>Pseudomonadota</taxon>
        <taxon>Gammaproteobacteria</taxon>
        <taxon>Legionellales</taxon>
        <taxon>Coxiellaceae</taxon>
        <taxon>Aquicella</taxon>
    </lineage>
</organism>
<name>A0A370GYK4_9COXI</name>
<dbReference type="InterPro" id="IPR018990">
    <property type="entry name" value="Prot_inh_I42_chagasin"/>
</dbReference>
<accession>A0A370GYK4</accession>
<dbReference type="PANTHER" id="PTHR36530:SF1">
    <property type="entry name" value="AMOEBIASIN-1"/>
    <property type="match status" value="1"/>
</dbReference>